<proteinExistence type="inferred from homology"/>
<dbReference type="GO" id="GO:0042586">
    <property type="term" value="F:peptide deformylase activity"/>
    <property type="evidence" value="ECO:0007669"/>
    <property type="project" value="InterPro"/>
</dbReference>
<accession>A0A841BIP0</accession>
<feature type="region of interest" description="Disordered" evidence="2">
    <location>
        <begin position="22"/>
        <end position="44"/>
    </location>
</feature>
<dbReference type="Proteomes" id="UP000587527">
    <property type="component" value="Unassembled WGS sequence"/>
</dbReference>
<organism evidence="3 4">
    <name type="scientific">Allocatelliglobosispora scoriae</name>
    <dbReference type="NCBI Taxonomy" id="643052"/>
    <lineage>
        <taxon>Bacteria</taxon>
        <taxon>Bacillati</taxon>
        <taxon>Actinomycetota</taxon>
        <taxon>Actinomycetes</taxon>
        <taxon>Micromonosporales</taxon>
        <taxon>Micromonosporaceae</taxon>
        <taxon>Allocatelliglobosispora</taxon>
    </lineage>
</organism>
<dbReference type="AlphaFoldDB" id="A0A841BIP0"/>
<dbReference type="InterPro" id="IPR023635">
    <property type="entry name" value="Peptide_deformylase"/>
</dbReference>
<comment type="caution">
    <text evidence="3">The sequence shown here is derived from an EMBL/GenBank/DDBJ whole genome shotgun (WGS) entry which is preliminary data.</text>
</comment>
<evidence type="ECO:0000256" key="2">
    <source>
        <dbReference type="SAM" id="MobiDB-lite"/>
    </source>
</evidence>
<evidence type="ECO:0000313" key="4">
    <source>
        <dbReference type="Proteomes" id="UP000587527"/>
    </source>
</evidence>
<keyword evidence="4" id="KW-1185">Reference proteome</keyword>
<dbReference type="RefSeq" id="WP_184830649.1">
    <property type="nucleotide sequence ID" value="NZ_JACHMN010000001.1"/>
</dbReference>
<evidence type="ECO:0000313" key="3">
    <source>
        <dbReference type="EMBL" id="MBB5866680.1"/>
    </source>
</evidence>
<dbReference type="Pfam" id="PF01327">
    <property type="entry name" value="Pep_deformylase"/>
    <property type="match status" value="1"/>
</dbReference>
<dbReference type="PRINTS" id="PR01576">
    <property type="entry name" value="PDEFORMYLASE"/>
</dbReference>
<comment type="similarity">
    <text evidence="1">Belongs to the polypeptide deformylase family.</text>
</comment>
<reference evidence="3 4" key="1">
    <citation type="submission" date="2020-08" db="EMBL/GenBank/DDBJ databases">
        <title>Sequencing the genomes of 1000 actinobacteria strains.</title>
        <authorList>
            <person name="Klenk H.-P."/>
        </authorList>
    </citation>
    <scope>NUCLEOTIDE SEQUENCE [LARGE SCALE GENOMIC DNA]</scope>
    <source>
        <strain evidence="3 4">DSM 45362</strain>
    </source>
</reference>
<dbReference type="SUPFAM" id="SSF56420">
    <property type="entry name" value="Peptide deformylase"/>
    <property type="match status" value="1"/>
</dbReference>
<dbReference type="EMBL" id="JACHMN010000001">
    <property type="protein sequence ID" value="MBB5866680.1"/>
    <property type="molecule type" value="Genomic_DNA"/>
</dbReference>
<dbReference type="Gene3D" id="3.90.45.10">
    <property type="entry name" value="Peptide deformylase"/>
    <property type="match status" value="1"/>
</dbReference>
<protein>
    <submittedName>
        <fullName evidence="3">Uncharacterized protein</fullName>
    </submittedName>
</protein>
<gene>
    <name evidence="3" type="ORF">F4553_000059</name>
</gene>
<evidence type="ECO:0000256" key="1">
    <source>
        <dbReference type="ARBA" id="ARBA00010759"/>
    </source>
</evidence>
<dbReference type="PANTHER" id="PTHR10458:SF22">
    <property type="entry name" value="PEPTIDE DEFORMYLASE"/>
    <property type="match status" value="1"/>
</dbReference>
<name>A0A841BIP0_9ACTN</name>
<dbReference type="InterPro" id="IPR036821">
    <property type="entry name" value="Peptide_deformylase_sf"/>
</dbReference>
<sequence length="174" mass="18740">MAQQGQHGVADQVDRGFEAAEQQHLAGGDDVVRRQPRGVGARQAADEAGRIRSLAVGGDQCGEIAAQLVAQAGMVDRLRSLNGAGLAAPQLGASVRAIVIEVRKTDVFSDRPEHPLLQMLDPQIVDHSEGTIVDWEGCFSVPGLMGLVPRYEALRRRCRSPAEDGRSTGKRRRI</sequence>
<dbReference type="PANTHER" id="PTHR10458">
    <property type="entry name" value="PEPTIDE DEFORMYLASE"/>
    <property type="match status" value="1"/>
</dbReference>